<reference evidence="2 3" key="1">
    <citation type="submission" date="2024-01" db="EMBL/GenBank/DDBJ databases">
        <title>Mesobacterium rodlantinim sp. nov., isolated from shallow sea hydrothermal systems off Kueishantao Island.</title>
        <authorList>
            <person name="Su Z."/>
            <person name="Tang K."/>
        </authorList>
    </citation>
    <scope>NUCLEOTIDE SEQUENCE [LARGE SCALE GENOMIC DNA]</scope>
    <source>
        <strain evidence="2 3">TK19101</strain>
    </source>
</reference>
<keyword evidence="1" id="KW-0472">Membrane</keyword>
<accession>A0ABU6HF33</accession>
<keyword evidence="3" id="KW-1185">Reference proteome</keyword>
<evidence type="ECO:0000256" key="1">
    <source>
        <dbReference type="SAM" id="Phobius"/>
    </source>
</evidence>
<dbReference type="RefSeq" id="WP_326296747.1">
    <property type="nucleotide sequence ID" value="NZ_JAYLLH010000007.1"/>
</dbReference>
<comment type="caution">
    <text evidence="2">The sequence shown here is derived from an EMBL/GenBank/DDBJ whole genome shotgun (WGS) entry which is preliminary data.</text>
</comment>
<dbReference type="EMBL" id="JAYLLH010000007">
    <property type="protein sequence ID" value="MEC3861075.1"/>
    <property type="molecule type" value="Genomic_DNA"/>
</dbReference>
<keyword evidence="1" id="KW-1133">Transmembrane helix</keyword>
<dbReference type="Proteomes" id="UP001348149">
    <property type="component" value="Unassembled WGS sequence"/>
</dbReference>
<feature type="transmembrane region" description="Helical" evidence="1">
    <location>
        <begin position="44"/>
        <end position="77"/>
    </location>
</feature>
<sequence length="91" mass="9885">MVFTIILSVLAGWAARPLQAQVVELLLRVMDEDHMPDRDGQAVAAFALVMMLAALVLEFAGGSASPLLVLVGGFLGYFQAELREALLSRRR</sequence>
<organism evidence="2 3">
    <name type="scientific">Mesobacterium hydrothermale</name>
    <dbReference type="NCBI Taxonomy" id="3111907"/>
    <lineage>
        <taxon>Bacteria</taxon>
        <taxon>Pseudomonadati</taxon>
        <taxon>Pseudomonadota</taxon>
        <taxon>Alphaproteobacteria</taxon>
        <taxon>Rhodobacterales</taxon>
        <taxon>Roseobacteraceae</taxon>
        <taxon>Mesobacterium</taxon>
    </lineage>
</organism>
<keyword evidence="1" id="KW-0812">Transmembrane</keyword>
<evidence type="ECO:0000313" key="2">
    <source>
        <dbReference type="EMBL" id="MEC3861075.1"/>
    </source>
</evidence>
<proteinExistence type="predicted"/>
<name>A0ABU6HF33_9RHOB</name>
<evidence type="ECO:0000313" key="3">
    <source>
        <dbReference type="Proteomes" id="UP001348149"/>
    </source>
</evidence>
<protein>
    <submittedName>
        <fullName evidence="2">Uncharacterized protein</fullName>
    </submittedName>
</protein>
<gene>
    <name evidence="2" type="ORF">VK792_07235</name>
</gene>